<feature type="region of interest" description="Disordered" evidence="1">
    <location>
        <begin position="1"/>
        <end position="36"/>
    </location>
</feature>
<protein>
    <submittedName>
        <fullName evidence="2">Uncharacterized protein</fullName>
    </submittedName>
</protein>
<evidence type="ECO:0000313" key="3">
    <source>
        <dbReference type="Proteomes" id="UP001447188"/>
    </source>
</evidence>
<sequence length="229" mass="25999">MSLHASPPSANNLKPNQTPSPPRKLKRKPENTVDLPQKRLSIRKFNDYFRLSPMWEEPQYTPSACEDDLLADIGRYKPGSARPSALTPLPLASLAERDEWYDIGLLGDASRKVFEGEWTPMEAWLAHCDMYTRLWEPVNTDSHKAIDAVCDELEKGNYEWEEKEKGGDSPTHLATEQLNRSVVGQWPMENSIDSLKSVMRKIKSIASPEGSLVIGKDHEGRKWTSLLRL</sequence>
<gene>
    <name evidence="2" type="ORF">Q9L58_001054</name>
</gene>
<comment type="caution">
    <text evidence="2">The sequence shown here is derived from an EMBL/GenBank/DDBJ whole genome shotgun (WGS) entry which is preliminary data.</text>
</comment>
<dbReference type="Proteomes" id="UP001447188">
    <property type="component" value="Unassembled WGS sequence"/>
</dbReference>
<dbReference type="EMBL" id="JBBBZM010000007">
    <property type="protein sequence ID" value="KAL0639962.1"/>
    <property type="molecule type" value="Genomic_DNA"/>
</dbReference>
<keyword evidence="3" id="KW-1185">Reference proteome</keyword>
<accession>A0ABR3GVK0</accession>
<proteinExistence type="predicted"/>
<organism evidence="2 3">
    <name type="scientific">Discina gigas</name>
    <dbReference type="NCBI Taxonomy" id="1032678"/>
    <lineage>
        <taxon>Eukaryota</taxon>
        <taxon>Fungi</taxon>
        <taxon>Dikarya</taxon>
        <taxon>Ascomycota</taxon>
        <taxon>Pezizomycotina</taxon>
        <taxon>Pezizomycetes</taxon>
        <taxon>Pezizales</taxon>
        <taxon>Discinaceae</taxon>
        <taxon>Discina</taxon>
    </lineage>
</organism>
<reference evidence="2 3" key="1">
    <citation type="submission" date="2024-02" db="EMBL/GenBank/DDBJ databases">
        <title>Discinaceae phylogenomics.</title>
        <authorList>
            <person name="Dirks A.C."/>
            <person name="James T.Y."/>
        </authorList>
    </citation>
    <scope>NUCLEOTIDE SEQUENCE [LARGE SCALE GENOMIC DNA]</scope>
    <source>
        <strain evidence="2 3">ACD0624</strain>
    </source>
</reference>
<name>A0ABR3GVK0_9PEZI</name>
<feature type="compositionally biased region" description="Polar residues" evidence="1">
    <location>
        <begin position="8"/>
        <end position="17"/>
    </location>
</feature>
<evidence type="ECO:0000256" key="1">
    <source>
        <dbReference type="SAM" id="MobiDB-lite"/>
    </source>
</evidence>
<evidence type="ECO:0000313" key="2">
    <source>
        <dbReference type="EMBL" id="KAL0639962.1"/>
    </source>
</evidence>